<feature type="region of interest" description="Disordered" evidence="1">
    <location>
        <begin position="1"/>
        <end position="31"/>
    </location>
</feature>
<dbReference type="Pfam" id="PF05598">
    <property type="entry name" value="DUF772"/>
    <property type="match status" value="1"/>
</dbReference>
<dbReference type="InterPro" id="IPR025668">
    <property type="entry name" value="Tnp_DDE_dom"/>
</dbReference>
<evidence type="ECO:0008006" key="5">
    <source>
        <dbReference type="Google" id="ProtNLM"/>
    </source>
</evidence>
<gene>
    <name evidence="4" type="ORF">SDC9_91476</name>
</gene>
<feature type="domain" description="Transposase DDE" evidence="3">
    <location>
        <begin position="377"/>
        <end position="497"/>
    </location>
</feature>
<reference evidence="4" key="1">
    <citation type="submission" date="2019-08" db="EMBL/GenBank/DDBJ databases">
        <authorList>
            <person name="Kucharzyk K."/>
            <person name="Murdoch R.W."/>
            <person name="Higgins S."/>
            <person name="Loffler F."/>
        </authorList>
    </citation>
    <scope>NUCLEOTIDE SEQUENCE</scope>
</reference>
<feature type="compositionally biased region" description="Basic and acidic residues" evidence="1">
    <location>
        <begin position="238"/>
        <end position="252"/>
    </location>
</feature>
<dbReference type="Pfam" id="PF13751">
    <property type="entry name" value="DDE_Tnp_1_6"/>
    <property type="match status" value="1"/>
</dbReference>
<evidence type="ECO:0000259" key="2">
    <source>
        <dbReference type="Pfam" id="PF05598"/>
    </source>
</evidence>
<feature type="region of interest" description="Disordered" evidence="1">
    <location>
        <begin position="238"/>
        <end position="263"/>
    </location>
</feature>
<evidence type="ECO:0000259" key="3">
    <source>
        <dbReference type="Pfam" id="PF13751"/>
    </source>
</evidence>
<evidence type="ECO:0000313" key="4">
    <source>
        <dbReference type="EMBL" id="MPM44794.1"/>
    </source>
</evidence>
<dbReference type="InterPro" id="IPR047629">
    <property type="entry name" value="IS1182_transpos"/>
</dbReference>
<feature type="domain" description="Transposase InsH N-terminal" evidence="2">
    <location>
        <begin position="46"/>
        <end position="139"/>
    </location>
</feature>
<sequence length="514" mass="58297">MSSDCGHLPGMETEAANPGPAKEARAPKPRVKPIDRSQTMFRVIDVEQLIEPDHPARAIWEFVGRLDLTRFYKKIQAVEGVPGRQAWDPRLLISIWVYAYSRGISSGRELSRRCEYEPAFQWLAALGCINYHTLCDFRSTYDAELPELFTQVLGVLSSEGLVNLERVMHDGTKIKASASKSSFARRERLKEHLKAAREQVEALKDWKAEETAGQKAARQRAVRERQTRVEQALKELDTLQEKHEDSEVRVSHTDPQARVMKQPNGGFAPSYNVQLSTEAAHQVIVGAGVTQNGNDWSSLVPAMAEVEKNCGAKPKQVVVDAGFTTRKNVMELSAQGVEMIGSLRDLNAGGQLERRGIAPEFHPKAFEYNAQEDSYRCPMGTVLKRISTRKKRSAQEHIYRADCRACEVCPFQRSCCGQEGEEPRSVYRTQEPKEMEDFIKRMRQDEAKEIYRQRAGVAEFTNAWIKEKLGVRQFRLRGLVKAGLEVIWACLTYNIQTYIRLIAQQQTLQRTANP</sequence>
<dbReference type="AlphaFoldDB" id="A0A645A4T7"/>
<evidence type="ECO:0000256" key="1">
    <source>
        <dbReference type="SAM" id="MobiDB-lite"/>
    </source>
</evidence>
<accession>A0A645A4T7</accession>
<dbReference type="PANTHER" id="PTHR33408">
    <property type="entry name" value="TRANSPOSASE"/>
    <property type="match status" value="1"/>
</dbReference>
<organism evidence="4">
    <name type="scientific">bioreactor metagenome</name>
    <dbReference type="NCBI Taxonomy" id="1076179"/>
    <lineage>
        <taxon>unclassified sequences</taxon>
        <taxon>metagenomes</taxon>
        <taxon>ecological metagenomes</taxon>
    </lineage>
</organism>
<dbReference type="EMBL" id="VSSQ01010619">
    <property type="protein sequence ID" value="MPM44794.1"/>
    <property type="molecule type" value="Genomic_DNA"/>
</dbReference>
<protein>
    <recommendedName>
        <fullName evidence="5">IS1182 family transposase</fullName>
    </recommendedName>
</protein>
<proteinExistence type="predicted"/>
<name>A0A645A4T7_9ZZZZ</name>
<comment type="caution">
    <text evidence="4">The sequence shown here is derived from an EMBL/GenBank/DDBJ whole genome shotgun (WGS) entry which is preliminary data.</text>
</comment>
<dbReference type="NCBIfam" id="NF033551">
    <property type="entry name" value="transpos_IS1182"/>
    <property type="match status" value="1"/>
</dbReference>
<dbReference type="InterPro" id="IPR008490">
    <property type="entry name" value="Transposase_InsH_N"/>
</dbReference>